<dbReference type="eggNOG" id="COG0834">
    <property type="taxonomic scope" value="Bacteria"/>
</dbReference>
<comment type="caution">
    <text evidence="2">The sequence shown here is derived from an EMBL/GenBank/DDBJ whole genome shotgun (WGS) entry which is preliminary data.</text>
</comment>
<dbReference type="EMBL" id="BAEN01000015">
    <property type="protein sequence ID" value="GAC13260.1"/>
    <property type="molecule type" value="Genomic_DNA"/>
</dbReference>
<dbReference type="Gene3D" id="3.40.190.10">
    <property type="entry name" value="Periplasmic binding protein-like II"/>
    <property type="match status" value="2"/>
</dbReference>
<gene>
    <name evidence="2" type="ORF">GLIP_0614</name>
</gene>
<evidence type="ECO:0000313" key="3">
    <source>
        <dbReference type="Proteomes" id="UP000006334"/>
    </source>
</evidence>
<dbReference type="PANTHER" id="PTHR38834:SF3">
    <property type="entry name" value="SOLUTE-BINDING PROTEIN FAMILY 3_N-TERMINAL DOMAIN-CONTAINING PROTEIN"/>
    <property type="match status" value="1"/>
</dbReference>
<dbReference type="SUPFAM" id="SSF53850">
    <property type="entry name" value="Periplasmic binding protein-like II"/>
    <property type="match status" value="1"/>
</dbReference>
<protein>
    <recommendedName>
        <fullName evidence="1">Solute-binding protein family 3/N-terminal domain-containing protein</fullName>
    </recommendedName>
</protein>
<reference evidence="2 3" key="1">
    <citation type="journal article" date="2017" name="Antonie Van Leeuwenhoek">
        <title>Rhizobium rhizosphaerae sp. nov., a novel species isolated from rice rhizosphere.</title>
        <authorList>
            <person name="Zhao J.J."/>
            <person name="Zhang J."/>
            <person name="Zhang R.J."/>
            <person name="Zhang C.W."/>
            <person name="Yin H.Q."/>
            <person name="Zhang X.X."/>
        </authorList>
    </citation>
    <scope>NUCLEOTIDE SEQUENCE [LARGE SCALE GENOMIC DNA]</scope>
    <source>
        <strain evidence="2 3">E3</strain>
    </source>
</reference>
<dbReference type="RefSeq" id="WP_008843080.1">
    <property type="nucleotide sequence ID" value="NZ_BAEN01000015.1"/>
</dbReference>
<keyword evidence="3" id="KW-1185">Reference proteome</keyword>
<name>K6YPK6_9ALTE</name>
<dbReference type="PANTHER" id="PTHR38834">
    <property type="entry name" value="PERIPLASMIC SUBSTRATE BINDING PROTEIN FAMILY 3"/>
    <property type="match status" value="1"/>
</dbReference>
<dbReference type="Proteomes" id="UP000006334">
    <property type="component" value="Unassembled WGS sequence"/>
</dbReference>
<dbReference type="STRING" id="1127673.GLIP_0614"/>
<feature type="domain" description="Solute-binding protein family 3/N-terminal" evidence="1">
    <location>
        <begin position="33"/>
        <end position="172"/>
    </location>
</feature>
<dbReference type="OrthoDB" id="6382916at2"/>
<accession>K6YPK6</accession>
<proteinExistence type="predicted"/>
<sequence>MNKFLIFSIFITVLLNSELVLAEEQQSRKIRCATTHYPPFTIFSHENKELGCLDTDAINALATHFNWKIRIDNIPWERLKKTLGKNNYDCYFSMADQPYRREHVNYTTTPLHVTQYGLFTLKSESEKPIKSYATMRGISAPQRMKTHFKLENLPEVKANNIAILVELLLKGRVDAIVTNADVGMYEFELHGAKNEVNRAIYPHYKLPVYLVFSKHVKDIDILSVNQFLEQHMRKSKENQ</sequence>
<evidence type="ECO:0000259" key="1">
    <source>
        <dbReference type="Pfam" id="PF00497"/>
    </source>
</evidence>
<dbReference type="Pfam" id="PF00497">
    <property type="entry name" value="SBP_bac_3"/>
    <property type="match status" value="1"/>
</dbReference>
<dbReference type="InterPro" id="IPR001638">
    <property type="entry name" value="Solute-binding_3/MltF_N"/>
</dbReference>
<organism evidence="2 3">
    <name type="scientific">Aliiglaciecola lipolytica E3</name>
    <dbReference type="NCBI Taxonomy" id="1127673"/>
    <lineage>
        <taxon>Bacteria</taxon>
        <taxon>Pseudomonadati</taxon>
        <taxon>Pseudomonadota</taxon>
        <taxon>Gammaproteobacteria</taxon>
        <taxon>Alteromonadales</taxon>
        <taxon>Alteromonadaceae</taxon>
        <taxon>Aliiglaciecola</taxon>
    </lineage>
</organism>
<evidence type="ECO:0000313" key="2">
    <source>
        <dbReference type="EMBL" id="GAC13260.1"/>
    </source>
</evidence>
<dbReference type="AlphaFoldDB" id="K6YPK6"/>